<comment type="subcellular location">
    <subcellularLocation>
        <location evidence="1">Secreted</location>
    </subcellularLocation>
</comment>
<evidence type="ECO:0000313" key="5">
    <source>
        <dbReference type="EMBL" id="AKT09053.1"/>
    </source>
</evidence>
<reference evidence="5" key="1">
    <citation type="journal article" date="2014" name="Sci. Data">
        <title>Comprehensive analysis of the venom gland transcriptome of the spider Dolomedes fimbriatus.</title>
        <authorList>
            <person name="Kozlov S.A."/>
            <person name="Lazarev V.N."/>
            <person name="Kostryukova E.S."/>
            <person name="Selezneva O.V."/>
            <person name="Ospanova E.A."/>
            <person name="Alexeev D.G."/>
            <person name="Govorun V.M."/>
            <person name="Grishin E.V."/>
        </authorList>
    </citation>
    <scope>NUCLEOTIDE SEQUENCE</scope>
</reference>
<evidence type="ECO:0000256" key="2">
    <source>
        <dbReference type="ARBA" id="ARBA00022525"/>
    </source>
</evidence>
<dbReference type="AlphaFoldDB" id="A0A0K1D8I2"/>
<dbReference type="EMBL" id="KP792977">
    <property type="protein sequence ID" value="AKT09053.1"/>
    <property type="molecule type" value="mRNA"/>
</dbReference>
<keyword evidence="2" id="KW-0964">Secreted</keyword>
<dbReference type="GO" id="GO:0005576">
    <property type="term" value="C:extracellular region"/>
    <property type="evidence" value="ECO:0007669"/>
    <property type="project" value="UniProtKB-SubCell"/>
</dbReference>
<protein>
    <submittedName>
        <fullName evidence="5">Putative neurotoxin LTDF S-16</fullName>
    </submittedName>
</protein>
<sequence length="82" mass="9274">MKVCIFFLLLLITIVCCEDEILESEINAEEMSAVVPEENARRCLQLREECSGNEKGCCWPARCNCWNQGGGRGSRKCICALW</sequence>
<proteinExistence type="evidence at transcript level"/>
<evidence type="ECO:0000256" key="3">
    <source>
        <dbReference type="ARBA" id="ARBA00023157"/>
    </source>
</evidence>
<feature type="signal peptide" evidence="4">
    <location>
        <begin position="1"/>
        <end position="17"/>
    </location>
</feature>
<name>A0A0K1D8I2_9ARAC</name>
<reference evidence="5" key="2">
    <citation type="submission" date="2015-02" db="EMBL/GenBank/DDBJ databases">
        <authorList>
            <person name="Chooi Y.-H."/>
        </authorList>
    </citation>
    <scope>NUCLEOTIDE SEQUENCE</scope>
</reference>
<evidence type="ECO:0000256" key="1">
    <source>
        <dbReference type="ARBA" id="ARBA00004613"/>
    </source>
</evidence>
<feature type="chain" id="PRO_5005458293" evidence="4">
    <location>
        <begin position="18"/>
        <end position="82"/>
    </location>
</feature>
<organism evidence="5">
    <name type="scientific">Dolomedes fimbriatus</name>
    <dbReference type="NCBI Taxonomy" id="1432569"/>
    <lineage>
        <taxon>Eukaryota</taxon>
        <taxon>Metazoa</taxon>
        <taxon>Ecdysozoa</taxon>
        <taxon>Arthropoda</taxon>
        <taxon>Chelicerata</taxon>
        <taxon>Arachnida</taxon>
        <taxon>Araneae</taxon>
        <taxon>Araneomorphae</taxon>
        <taxon>Entelegynae</taxon>
        <taxon>Lycosoidea</taxon>
        <taxon>Pisauridae</taxon>
        <taxon>Dolomedes</taxon>
    </lineage>
</organism>
<dbReference type="GO" id="GO:0090729">
    <property type="term" value="F:toxin activity"/>
    <property type="evidence" value="ECO:0007669"/>
    <property type="project" value="InterPro"/>
</dbReference>
<keyword evidence="5" id="KW-0800">Toxin</keyword>
<dbReference type="InterPro" id="IPR019553">
    <property type="entry name" value="Spider_toxin_CSTX_knottin"/>
</dbReference>
<keyword evidence="4" id="KW-0732">Signal</keyword>
<keyword evidence="5" id="KW-0528">Neurotoxin</keyword>
<dbReference type="Pfam" id="PF10530">
    <property type="entry name" value="Toxin_35"/>
    <property type="match status" value="1"/>
</dbReference>
<accession>A0A0K1D8I2</accession>
<evidence type="ECO:0000256" key="4">
    <source>
        <dbReference type="SAM" id="SignalP"/>
    </source>
</evidence>
<keyword evidence="3" id="KW-1015">Disulfide bond</keyword>